<organism evidence="1">
    <name type="scientific">marine metagenome</name>
    <dbReference type="NCBI Taxonomy" id="408172"/>
    <lineage>
        <taxon>unclassified sequences</taxon>
        <taxon>metagenomes</taxon>
        <taxon>ecological metagenomes</taxon>
    </lineage>
</organism>
<name>A0A382LJD7_9ZZZZ</name>
<dbReference type="EMBL" id="UINC01087413">
    <property type="protein sequence ID" value="SVC36750.1"/>
    <property type="molecule type" value="Genomic_DNA"/>
</dbReference>
<accession>A0A382LJD7</accession>
<proteinExistence type="predicted"/>
<feature type="non-terminal residue" evidence="1">
    <location>
        <position position="99"/>
    </location>
</feature>
<reference evidence="1" key="1">
    <citation type="submission" date="2018-05" db="EMBL/GenBank/DDBJ databases">
        <authorList>
            <person name="Lanie J.A."/>
            <person name="Ng W.-L."/>
            <person name="Kazmierczak K.M."/>
            <person name="Andrzejewski T.M."/>
            <person name="Davidsen T.M."/>
            <person name="Wayne K.J."/>
            <person name="Tettelin H."/>
            <person name="Glass J.I."/>
            <person name="Rusch D."/>
            <person name="Podicherti R."/>
            <person name="Tsui H.-C.T."/>
            <person name="Winkler M.E."/>
        </authorList>
    </citation>
    <scope>NUCLEOTIDE SEQUENCE</scope>
</reference>
<gene>
    <name evidence="1" type="ORF">METZ01_LOCUS289604</name>
</gene>
<sequence length="99" mass="10703">MKNFLFIYLFITLSIIVNSCEEGFKDESTQFSLVLKEVTAVPSLTTDNTPDYTFSSNIAGYITYGGLCSSSTTVASQGNNTITLDPLSNGTYSDCTITV</sequence>
<evidence type="ECO:0000313" key="1">
    <source>
        <dbReference type="EMBL" id="SVC36750.1"/>
    </source>
</evidence>
<protein>
    <submittedName>
        <fullName evidence="1">Uncharacterized protein</fullName>
    </submittedName>
</protein>
<dbReference type="AlphaFoldDB" id="A0A382LJD7"/>